<dbReference type="InterPro" id="IPR015424">
    <property type="entry name" value="PyrdxlP-dep_Trfase"/>
</dbReference>
<accession>E3RVR3</accession>
<evidence type="ECO:0000256" key="1">
    <source>
        <dbReference type="ARBA" id="ARBA00022898"/>
    </source>
</evidence>
<dbReference type="KEGG" id="pte:PTT_13293"/>
<reference evidence="2 3" key="1">
    <citation type="journal article" date="2010" name="Genome Biol.">
        <title>A first genome assembly of the barley fungal pathogen Pyrenophora teres f. teres.</title>
        <authorList>
            <person name="Ellwood S.R."/>
            <person name="Liu Z."/>
            <person name="Syme R.A."/>
            <person name="Lai Z."/>
            <person name="Hane J.K."/>
            <person name="Keiper F."/>
            <person name="Moffat C.S."/>
            <person name="Oliver R.P."/>
            <person name="Friesen T.L."/>
        </authorList>
    </citation>
    <scope>NUCLEOTIDE SEQUENCE [LARGE SCALE GENOMIC DNA]</scope>
    <source>
        <strain evidence="2 3">0-1</strain>
    </source>
</reference>
<protein>
    <submittedName>
        <fullName evidence="2">Uncharacterized protein</fullName>
    </submittedName>
</protein>
<dbReference type="InterPro" id="IPR015422">
    <property type="entry name" value="PyrdxlP-dep_Trfase_small"/>
</dbReference>
<dbReference type="GO" id="GO:0008483">
    <property type="term" value="F:transaminase activity"/>
    <property type="evidence" value="ECO:0007669"/>
    <property type="project" value="InterPro"/>
</dbReference>
<keyword evidence="1" id="KW-0663">Pyridoxal phosphate</keyword>
<dbReference type="HOGENOM" id="CLU_1970328_0_0_1"/>
<dbReference type="InterPro" id="IPR015421">
    <property type="entry name" value="PyrdxlP-dep_Trfase_major"/>
</dbReference>
<dbReference type="STRING" id="861557.E3RVR3"/>
<evidence type="ECO:0000313" key="2">
    <source>
        <dbReference type="EMBL" id="EFQ90189.1"/>
    </source>
</evidence>
<proteinExistence type="predicted"/>
<gene>
    <name evidence="2" type="ORF">PTT_13293</name>
</gene>
<evidence type="ECO:0000313" key="3">
    <source>
        <dbReference type="Proteomes" id="UP000001067"/>
    </source>
</evidence>
<dbReference type="GO" id="GO:0030170">
    <property type="term" value="F:pyridoxal phosphate binding"/>
    <property type="evidence" value="ECO:0007669"/>
    <property type="project" value="InterPro"/>
</dbReference>
<sequence length="156" mass="17765">MELDGVCPDIMQVVTGKGQTRVPFAVIYRNDNWKTTFNSTSTKLTVLDVLQRDYTWPRYLVFSALALRALDIIENENLIELCVKGGREFLEILKSELKGLHTAQKVRRTGVMIGVDLISDITTQIEQKVLLKHSNVLRATTNNHCLPPKYTNLLYD</sequence>
<dbReference type="OrthoDB" id="10261433at2759"/>
<keyword evidence="3" id="KW-1185">Reference proteome</keyword>
<name>E3RVR3_PYRTT</name>
<dbReference type="Gene3D" id="3.90.1150.10">
    <property type="entry name" value="Aspartate Aminotransferase, domain 1"/>
    <property type="match status" value="1"/>
</dbReference>
<dbReference type="Pfam" id="PF00202">
    <property type="entry name" value="Aminotran_3"/>
    <property type="match status" value="1"/>
</dbReference>
<organism evidence="3">
    <name type="scientific">Pyrenophora teres f. teres (strain 0-1)</name>
    <name type="common">Barley net blotch fungus</name>
    <name type="synonym">Drechslera teres f. teres</name>
    <dbReference type="NCBI Taxonomy" id="861557"/>
    <lineage>
        <taxon>Eukaryota</taxon>
        <taxon>Fungi</taxon>
        <taxon>Dikarya</taxon>
        <taxon>Ascomycota</taxon>
        <taxon>Pezizomycotina</taxon>
        <taxon>Dothideomycetes</taxon>
        <taxon>Pleosporomycetidae</taxon>
        <taxon>Pleosporales</taxon>
        <taxon>Pleosporineae</taxon>
        <taxon>Pleosporaceae</taxon>
        <taxon>Pyrenophora</taxon>
    </lineage>
</organism>
<dbReference type="Gene3D" id="3.40.640.10">
    <property type="entry name" value="Type I PLP-dependent aspartate aminotransferase-like (Major domain)"/>
    <property type="match status" value="1"/>
</dbReference>
<dbReference type="EMBL" id="GL535318">
    <property type="protein sequence ID" value="EFQ90189.1"/>
    <property type="molecule type" value="Genomic_DNA"/>
</dbReference>
<dbReference type="InterPro" id="IPR005814">
    <property type="entry name" value="Aminotrans_3"/>
</dbReference>
<dbReference type="SUPFAM" id="SSF53383">
    <property type="entry name" value="PLP-dependent transferases"/>
    <property type="match status" value="1"/>
</dbReference>
<dbReference type="Proteomes" id="UP000001067">
    <property type="component" value="Unassembled WGS sequence"/>
</dbReference>
<dbReference type="AlphaFoldDB" id="E3RVR3"/>